<keyword evidence="6" id="KW-1185">Reference proteome</keyword>
<evidence type="ECO:0000313" key="6">
    <source>
        <dbReference type="Proteomes" id="UP001596407"/>
    </source>
</evidence>
<dbReference type="InterPro" id="IPR001188">
    <property type="entry name" value="Sperm_putr-bd"/>
</dbReference>
<dbReference type="PROSITE" id="PS51318">
    <property type="entry name" value="TAT"/>
    <property type="match status" value="1"/>
</dbReference>
<dbReference type="PANTHER" id="PTHR30222:SF17">
    <property type="entry name" value="SPERMIDINE_PUTRESCINE-BINDING PERIPLASMIC PROTEIN"/>
    <property type="match status" value="1"/>
</dbReference>
<dbReference type="PANTHER" id="PTHR30222">
    <property type="entry name" value="SPERMIDINE/PUTRESCINE-BINDING PERIPLASMIC PROTEIN"/>
    <property type="match status" value="1"/>
</dbReference>
<dbReference type="SUPFAM" id="SSF53850">
    <property type="entry name" value="Periplasmic binding protein-like II"/>
    <property type="match status" value="1"/>
</dbReference>
<gene>
    <name evidence="5" type="ORF">ACFQJ6_18710</name>
</gene>
<evidence type="ECO:0000256" key="2">
    <source>
        <dbReference type="ARBA" id="ARBA00022448"/>
    </source>
</evidence>
<evidence type="ECO:0000256" key="3">
    <source>
        <dbReference type="ARBA" id="ARBA00022729"/>
    </source>
</evidence>
<dbReference type="Proteomes" id="UP001596407">
    <property type="component" value="Unassembled WGS sequence"/>
</dbReference>
<protein>
    <submittedName>
        <fullName evidence="5">PotD/PotF family extracellular solute-binding protein</fullName>
    </submittedName>
</protein>
<name>A0ABD5WMU1_9EURY</name>
<dbReference type="RefSeq" id="WP_276280217.1">
    <property type="nucleotide sequence ID" value="NZ_CP119809.1"/>
</dbReference>
<evidence type="ECO:0000256" key="1">
    <source>
        <dbReference type="ARBA" id="ARBA00004418"/>
    </source>
</evidence>
<dbReference type="PRINTS" id="PR00909">
    <property type="entry name" value="SPERMDNBNDNG"/>
</dbReference>
<dbReference type="InterPro" id="IPR006059">
    <property type="entry name" value="SBP"/>
</dbReference>
<dbReference type="InterPro" id="IPR006311">
    <property type="entry name" value="TAT_signal"/>
</dbReference>
<keyword evidence="3" id="KW-0732">Signal</keyword>
<sequence length="374" mass="41118">MSGNGKSGSNEESGRPNRRTFLKATGAAGLAASAGCLGGGGGGGTPTINVYTWEEYADFKDEIESRLDVELKITKGTSSAKMFSAFNSGQDEQYDIVVPNNNYIPKLVQADLVAPMPEDVVSNFGDIYGKFDEFANSQFSKDGDIYGVPIRFGWYGVSYDTREISDPETSYSELWNEKNKGGVVMYDNHFKSMSAAALLLGYTDAFEGSKVSLSEDQIEKVKQKLIEQKSLLQGYIAADPTYIKSLRQGNHTIGLSGRNEIVEMWDNGDDWVDYYVPDEGSLAWFEGAAVSKKSDNKELAWKVINEYISPEIGADLAKVGYSPSCNPNTQEHLSDAENELYGSVDPERLDGFIPFKAVENEDAWVSAWEEVKTA</sequence>
<reference evidence="5 6" key="1">
    <citation type="journal article" date="2019" name="Int. J. Syst. Evol. Microbiol.">
        <title>The Global Catalogue of Microorganisms (GCM) 10K type strain sequencing project: providing services to taxonomists for standard genome sequencing and annotation.</title>
        <authorList>
            <consortium name="The Broad Institute Genomics Platform"/>
            <consortium name="The Broad Institute Genome Sequencing Center for Infectious Disease"/>
            <person name="Wu L."/>
            <person name="Ma J."/>
        </authorList>
    </citation>
    <scope>NUCLEOTIDE SEQUENCE [LARGE SCALE GENOMIC DNA]</scope>
    <source>
        <strain evidence="5 6">DT72</strain>
    </source>
</reference>
<dbReference type="GO" id="GO:0042597">
    <property type="term" value="C:periplasmic space"/>
    <property type="evidence" value="ECO:0007669"/>
    <property type="project" value="UniProtKB-SubCell"/>
</dbReference>
<evidence type="ECO:0000313" key="5">
    <source>
        <dbReference type="EMBL" id="MFC7081822.1"/>
    </source>
</evidence>
<keyword evidence="4" id="KW-0574">Periplasm</keyword>
<dbReference type="GeneID" id="79304840"/>
<proteinExistence type="predicted"/>
<dbReference type="Gene3D" id="3.40.190.10">
    <property type="entry name" value="Periplasmic binding protein-like II"/>
    <property type="match status" value="2"/>
</dbReference>
<keyword evidence="2" id="KW-0813">Transport</keyword>
<dbReference type="AlphaFoldDB" id="A0ABD5WMU1"/>
<dbReference type="EMBL" id="JBHSZH010000005">
    <property type="protein sequence ID" value="MFC7081822.1"/>
    <property type="molecule type" value="Genomic_DNA"/>
</dbReference>
<comment type="caution">
    <text evidence="5">The sequence shown here is derived from an EMBL/GenBank/DDBJ whole genome shotgun (WGS) entry which is preliminary data.</text>
</comment>
<evidence type="ECO:0000256" key="4">
    <source>
        <dbReference type="ARBA" id="ARBA00022764"/>
    </source>
</evidence>
<dbReference type="Pfam" id="PF13416">
    <property type="entry name" value="SBP_bac_8"/>
    <property type="match status" value="1"/>
</dbReference>
<accession>A0ABD5WMU1</accession>
<organism evidence="5 6">
    <name type="scientific">Halorussus caseinilyticus</name>
    <dbReference type="NCBI Taxonomy" id="3034025"/>
    <lineage>
        <taxon>Archaea</taxon>
        <taxon>Methanobacteriati</taxon>
        <taxon>Methanobacteriota</taxon>
        <taxon>Stenosarchaea group</taxon>
        <taxon>Halobacteria</taxon>
        <taxon>Halobacteriales</taxon>
        <taxon>Haladaptataceae</taxon>
        <taxon>Halorussus</taxon>
    </lineage>
</organism>
<comment type="subcellular location">
    <subcellularLocation>
        <location evidence="1">Periplasm</location>
    </subcellularLocation>
</comment>